<protein>
    <submittedName>
        <fullName evidence="1">Uncharacterized protein</fullName>
    </submittedName>
</protein>
<comment type="caution">
    <text evidence="1">The sequence shown here is derived from an EMBL/GenBank/DDBJ whole genome shotgun (WGS) entry which is preliminary data.</text>
</comment>
<organism evidence="1 2">
    <name type="scientific">Fusarium torreyae</name>
    <dbReference type="NCBI Taxonomy" id="1237075"/>
    <lineage>
        <taxon>Eukaryota</taxon>
        <taxon>Fungi</taxon>
        <taxon>Dikarya</taxon>
        <taxon>Ascomycota</taxon>
        <taxon>Pezizomycotina</taxon>
        <taxon>Sordariomycetes</taxon>
        <taxon>Hypocreomycetidae</taxon>
        <taxon>Hypocreales</taxon>
        <taxon>Nectriaceae</taxon>
        <taxon>Fusarium</taxon>
    </lineage>
</organism>
<dbReference type="SUPFAM" id="SSF49899">
    <property type="entry name" value="Concanavalin A-like lectins/glucanases"/>
    <property type="match status" value="1"/>
</dbReference>
<proteinExistence type="predicted"/>
<evidence type="ECO:0000313" key="1">
    <source>
        <dbReference type="EMBL" id="KAJ4252453.1"/>
    </source>
</evidence>
<sequence>MPVGSYGKPFNTNQGGVYATWLTTEALKIYWFPRNKIPSDITSGNPNPNNWGSPATSQFVNANGNCDVGKYFKKQTIIFNTAFCGDNIDQGIWDQECKASTGYATCDAYVTNEPAAFKDSYWTIRSIKLYQ</sequence>
<dbReference type="OrthoDB" id="192832at2759"/>
<dbReference type="EMBL" id="JAOQAZ010000026">
    <property type="protein sequence ID" value="KAJ4252453.1"/>
    <property type="molecule type" value="Genomic_DNA"/>
</dbReference>
<dbReference type="AlphaFoldDB" id="A0A9W8RTF7"/>
<dbReference type="Pfam" id="PF26113">
    <property type="entry name" value="GH16_XgeA"/>
    <property type="match status" value="1"/>
</dbReference>
<dbReference type="Gene3D" id="2.60.120.200">
    <property type="match status" value="1"/>
</dbReference>
<dbReference type="Proteomes" id="UP001152049">
    <property type="component" value="Unassembled WGS sequence"/>
</dbReference>
<gene>
    <name evidence="1" type="ORF">NW762_011054</name>
</gene>
<evidence type="ECO:0000313" key="2">
    <source>
        <dbReference type="Proteomes" id="UP001152049"/>
    </source>
</evidence>
<reference evidence="1" key="1">
    <citation type="submission" date="2022-09" db="EMBL/GenBank/DDBJ databases">
        <title>Fusarium specimens isolated from Avocado Roots.</title>
        <authorList>
            <person name="Stajich J."/>
            <person name="Roper C."/>
            <person name="Heimlech-Rivalta G."/>
        </authorList>
    </citation>
    <scope>NUCLEOTIDE SEQUENCE</scope>
    <source>
        <strain evidence="1">CF00136</strain>
    </source>
</reference>
<dbReference type="InterPro" id="IPR013320">
    <property type="entry name" value="ConA-like_dom_sf"/>
</dbReference>
<accession>A0A9W8RTF7</accession>
<keyword evidence="2" id="KW-1185">Reference proteome</keyword>
<name>A0A9W8RTF7_9HYPO</name>